<feature type="compositionally biased region" description="Low complexity" evidence="1">
    <location>
        <begin position="139"/>
        <end position="158"/>
    </location>
</feature>
<feature type="domain" description="SH3b" evidence="3">
    <location>
        <begin position="397"/>
        <end position="461"/>
    </location>
</feature>
<organism evidence="4 5">
    <name type="scientific">Caproicibacterium lactatifermentans</name>
    <dbReference type="NCBI Taxonomy" id="2666138"/>
    <lineage>
        <taxon>Bacteria</taxon>
        <taxon>Bacillati</taxon>
        <taxon>Bacillota</taxon>
        <taxon>Clostridia</taxon>
        <taxon>Eubacteriales</taxon>
        <taxon>Oscillospiraceae</taxon>
        <taxon>Caproicibacterium</taxon>
    </lineage>
</organism>
<dbReference type="Proteomes" id="UP000501316">
    <property type="component" value="Chromosome"/>
</dbReference>
<keyword evidence="2" id="KW-0732">Signal</keyword>
<feature type="chain" id="PRO_5032623371" evidence="2">
    <location>
        <begin position="32"/>
        <end position="635"/>
    </location>
</feature>
<evidence type="ECO:0000313" key="4">
    <source>
        <dbReference type="EMBL" id="QKN23914.1"/>
    </source>
</evidence>
<sequence length="635" mass="64653">MQNKHNAASKLTAAAIAAALLASMLTVSVSAAEGSSSAVKAKAGMASALMVRRQSTLQTLTAKSVTVNYGAGASSTGKVHVSSCLNLRSAASTSSQIIGRLTNGQTVTILKNTNGWMQVTTSSGQTGYCSSSYITVTTTSSSQTNSSGSGSSTASSGSKATVKVSGGLNLRSAAGTSSKIISCLSNGESVTVLSTSNGWSYIQTSAGQKGYCCSTYLTVSSTSAPASNSGSSSVSGNEKATVKVNDSLNLRSAASTSSTVIGSLSNGQSVTVLSTSNGWSYIQTSAGQKGYCCSTYLTVSNTSAPASNSGSSSVSGNEKATVKVNDSLNLRSAASTSSTVIGSLSNGQSVTVLSTSNGWSYIQTSAGQKGYCCSTYLAAGSTSAPVSNNGSSSVSGNKKATVKVNDSLNLRSAASTSSTVIGSLSNGQSVTVLSASNGWSYIQTSAGAKGYCCSTYLAIDGSTTNNPSNSSSKVLNGLPAYKQYDSEWANTYIGSSYGGTIHAIGCLVTSLAMSESYRTQSRVTPNDIAHQCNFTSGGGLYWPSNYYALSGVSDSNLSGIYQQLKSGKPVIVGGSNSRSSHWIIIKGYQNVPLNSSGSPTSLSASMFLINDPGYGNQTLADYFSQFPCGHVYRTY</sequence>
<dbReference type="PROSITE" id="PS51781">
    <property type="entry name" value="SH3B"/>
    <property type="match status" value="5"/>
</dbReference>
<dbReference type="InterPro" id="IPR052354">
    <property type="entry name" value="Cell_Wall_Dynamics_Protein"/>
</dbReference>
<accession>A0A859DQN2</accession>
<feature type="signal peptide" evidence="2">
    <location>
        <begin position="1"/>
        <end position="31"/>
    </location>
</feature>
<dbReference type="PANTHER" id="PTHR34408:SF1">
    <property type="entry name" value="GLYCOSYL HYDROLASE FAMILY 19 DOMAIN-CONTAINING PROTEIN HI_1415"/>
    <property type="match status" value="1"/>
</dbReference>
<dbReference type="PANTHER" id="PTHR34408">
    <property type="entry name" value="FAMILY PROTEIN, PUTATIVE-RELATED"/>
    <property type="match status" value="1"/>
</dbReference>
<evidence type="ECO:0000256" key="2">
    <source>
        <dbReference type="SAM" id="SignalP"/>
    </source>
</evidence>
<feature type="region of interest" description="Disordered" evidence="1">
    <location>
        <begin position="139"/>
        <end position="159"/>
    </location>
</feature>
<dbReference type="SMART" id="SM00287">
    <property type="entry name" value="SH3b"/>
    <property type="match status" value="5"/>
</dbReference>
<gene>
    <name evidence="4" type="ORF">GJQ69_05115</name>
</gene>
<evidence type="ECO:0000256" key="1">
    <source>
        <dbReference type="SAM" id="MobiDB-lite"/>
    </source>
</evidence>
<dbReference type="AlphaFoldDB" id="A0A859DQN2"/>
<reference evidence="4 5" key="1">
    <citation type="submission" date="2019-11" db="EMBL/GenBank/DDBJ databases">
        <authorList>
            <person name="Ren C."/>
            <person name="Wang H."/>
            <person name="Xu Y."/>
        </authorList>
    </citation>
    <scope>NUCLEOTIDE SEQUENCE [LARGE SCALE GENOMIC DNA]</scope>
    <source>
        <strain evidence="4 5">LBM 19010</strain>
    </source>
</reference>
<evidence type="ECO:0000313" key="5">
    <source>
        <dbReference type="Proteomes" id="UP000501316"/>
    </source>
</evidence>
<name>A0A859DQN2_9FIRM</name>
<protein>
    <submittedName>
        <fullName evidence="4">SH3 domain-containing protein</fullName>
    </submittedName>
</protein>
<proteinExistence type="predicted"/>
<dbReference type="RefSeq" id="WP_174193168.1">
    <property type="nucleotide sequence ID" value="NZ_CP046051.1"/>
</dbReference>
<dbReference type="Gene3D" id="2.30.30.40">
    <property type="entry name" value="SH3 Domains"/>
    <property type="match status" value="5"/>
</dbReference>
<dbReference type="Pfam" id="PF08239">
    <property type="entry name" value="SH3_3"/>
    <property type="match status" value="5"/>
</dbReference>
<evidence type="ECO:0000259" key="3">
    <source>
        <dbReference type="PROSITE" id="PS51781"/>
    </source>
</evidence>
<dbReference type="KEGG" id="clf:GJQ69_05115"/>
<feature type="domain" description="SH3b" evidence="3">
    <location>
        <begin position="74"/>
        <end position="138"/>
    </location>
</feature>
<feature type="domain" description="SH3b" evidence="3">
    <location>
        <begin position="317"/>
        <end position="381"/>
    </location>
</feature>
<feature type="domain" description="SH3b" evidence="3">
    <location>
        <begin position="237"/>
        <end position="301"/>
    </location>
</feature>
<dbReference type="InterPro" id="IPR003646">
    <property type="entry name" value="SH3-like_bac-type"/>
</dbReference>
<feature type="domain" description="SH3b" evidence="3">
    <location>
        <begin position="157"/>
        <end position="221"/>
    </location>
</feature>
<dbReference type="EMBL" id="CP046051">
    <property type="protein sequence ID" value="QKN23914.1"/>
    <property type="molecule type" value="Genomic_DNA"/>
</dbReference>